<keyword evidence="1 8" id="KW-0963">Cytoplasm</keyword>
<dbReference type="InterPro" id="IPR020059">
    <property type="entry name" value="Glu/Gln-tRNA-synth_Ib_codon-bd"/>
</dbReference>
<feature type="binding site" evidence="8">
    <location>
        <position position="228"/>
    </location>
    <ligand>
        <name>ATP</name>
        <dbReference type="ChEBI" id="CHEBI:30616"/>
    </ligand>
</feature>
<dbReference type="SUPFAM" id="SSF50715">
    <property type="entry name" value="Ribosomal protein L25-like"/>
    <property type="match status" value="1"/>
</dbReference>
<dbReference type="InterPro" id="IPR050132">
    <property type="entry name" value="Gln/Glu-tRNA_Ligase"/>
</dbReference>
<evidence type="ECO:0000259" key="10">
    <source>
        <dbReference type="Pfam" id="PF00749"/>
    </source>
</evidence>
<dbReference type="InterPro" id="IPR020056">
    <property type="entry name" value="Rbsml_bL25/Gln-tRNA_synth_N"/>
</dbReference>
<dbReference type="NCBIfam" id="NF011291">
    <property type="entry name" value="PRK14703.1"/>
    <property type="match status" value="1"/>
</dbReference>
<feature type="binding site" evidence="8">
    <location>
        <begin position="39"/>
        <end position="45"/>
    </location>
    <ligand>
        <name>ATP</name>
        <dbReference type="ChEBI" id="CHEBI:30616"/>
    </ligand>
</feature>
<dbReference type="InterPro" id="IPR011035">
    <property type="entry name" value="Ribosomal_bL25/Gln-tRNA_synth"/>
</dbReference>
<dbReference type="InterPro" id="IPR020058">
    <property type="entry name" value="Glu/Gln-tRNA-synth_Ib_cat-dom"/>
</dbReference>
<keyword evidence="5 8" id="KW-0648">Protein biosynthesis</keyword>
<dbReference type="Pfam" id="PF03950">
    <property type="entry name" value="tRNA-synt_1c_C"/>
    <property type="match status" value="1"/>
</dbReference>
<gene>
    <name evidence="8" type="primary">glnS</name>
    <name evidence="13" type="ORF">M8H41_03765</name>
</gene>
<protein>
    <recommendedName>
        <fullName evidence="8">Glutamine--tRNA ligase</fullName>
        <ecNumber evidence="8">6.1.1.18</ecNumber>
    </recommendedName>
    <alternativeName>
        <fullName evidence="8">Glutaminyl-tRNA synthetase</fullName>
        <shortName evidence="8">GlnRS</shortName>
    </alternativeName>
</protein>
<dbReference type="PANTHER" id="PTHR43097">
    <property type="entry name" value="GLUTAMINE-TRNA LIGASE"/>
    <property type="match status" value="1"/>
</dbReference>
<feature type="binding site" evidence="8">
    <location>
        <begin position="33"/>
        <end position="35"/>
    </location>
    <ligand>
        <name>ATP</name>
        <dbReference type="ChEBI" id="CHEBI:30616"/>
    </ligand>
</feature>
<dbReference type="InterPro" id="IPR000924">
    <property type="entry name" value="Glu/Gln-tRNA-synth"/>
</dbReference>
<dbReference type="PRINTS" id="PR00987">
    <property type="entry name" value="TRNASYNTHGLU"/>
</dbReference>
<feature type="domain" description="Glutamyl/glutaminyl-tRNA synthetase class Ib anti-codon binding" evidence="11">
    <location>
        <begin position="337"/>
        <end position="437"/>
    </location>
</feature>
<evidence type="ECO:0000256" key="3">
    <source>
        <dbReference type="ARBA" id="ARBA00022741"/>
    </source>
</evidence>
<dbReference type="NCBIfam" id="TIGR00440">
    <property type="entry name" value="glnS"/>
    <property type="match status" value="1"/>
</dbReference>
<comment type="subcellular location">
    <subcellularLocation>
        <location evidence="8">Cytoplasm</location>
    </subcellularLocation>
</comment>
<comment type="caution">
    <text evidence="8">Lacks conserved residue(s) required for the propagation of feature annotation.</text>
</comment>
<keyword evidence="14" id="KW-1185">Reference proteome</keyword>
<dbReference type="SUPFAM" id="SSF52374">
    <property type="entry name" value="Nucleotidylyl transferase"/>
    <property type="match status" value="1"/>
</dbReference>
<feature type="domain" description="tRNA synthetases class I (E and Q) anti-codon binding" evidence="12">
    <location>
        <begin position="454"/>
        <end position="526"/>
    </location>
</feature>
<comment type="similarity">
    <text evidence="8 9">Belongs to the class-I aminoacyl-tRNA synthetase family.</text>
</comment>
<evidence type="ECO:0000256" key="7">
    <source>
        <dbReference type="ARBA" id="ARBA00048270"/>
    </source>
</evidence>
<evidence type="ECO:0000313" key="13">
    <source>
        <dbReference type="EMBL" id="MDO0821977.1"/>
    </source>
</evidence>
<comment type="catalytic activity">
    <reaction evidence="7 8">
        <text>tRNA(Gln) + L-glutamine + ATP = L-glutaminyl-tRNA(Gln) + AMP + diphosphate</text>
        <dbReference type="Rhea" id="RHEA:20121"/>
        <dbReference type="Rhea" id="RHEA-COMP:9662"/>
        <dbReference type="Rhea" id="RHEA-COMP:9681"/>
        <dbReference type="ChEBI" id="CHEBI:30616"/>
        <dbReference type="ChEBI" id="CHEBI:33019"/>
        <dbReference type="ChEBI" id="CHEBI:58359"/>
        <dbReference type="ChEBI" id="CHEBI:78442"/>
        <dbReference type="ChEBI" id="CHEBI:78521"/>
        <dbReference type="ChEBI" id="CHEBI:456215"/>
        <dbReference type="EC" id="6.1.1.18"/>
    </reaction>
</comment>
<dbReference type="InterPro" id="IPR020061">
    <property type="entry name" value="Glu_tRNA_lig_a-bdl"/>
</dbReference>
<evidence type="ECO:0000256" key="5">
    <source>
        <dbReference type="ARBA" id="ARBA00022917"/>
    </source>
</evidence>
<dbReference type="Pfam" id="PF20974">
    <property type="entry name" value="tRNA-synt_1c_C2"/>
    <property type="match status" value="1"/>
</dbReference>
<feature type="short sequence motif" description="'HIGH' region" evidence="8">
    <location>
        <begin position="32"/>
        <end position="42"/>
    </location>
</feature>
<dbReference type="InterPro" id="IPR049437">
    <property type="entry name" value="tRNA-synt_1c_C2"/>
</dbReference>
<dbReference type="Gene3D" id="3.90.800.10">
    <property type="entry name" value="Glutamyl-tRNA Synthetase, Domain 3"/>
    <property type="match status" value="1"/>
</dbReference>
<dbReference type="GO" id="GO:0016874">
    <property type="term" value="F:ligase activity"/>
    <property type="evidence" value="ECO:0007669"/>
    <property type="project" value="UniProtKB-KW"/>
</dbReference>
<dbReference type="CDD" id="cd00807">
    <property type="entry name" value="GlnRS_core"/>
    <property type="match status" value="1"/>
</dbReference>
<organism evidence="13 14">
    <name type="scientific">Desulfosporosinus nitroreducens</name>
    <dbReference type="NCBI Taxonomy" id="2018668"/>
    <lineage>
        <taxon>Bacteria</taxon>
        <taxon>Bacillati</taxon>
        <taxon>Bacillota</taxon>
        <taxon>Clostridia</taxon>
        <taxon>Eubacteriales</taxon>
        <taxon>Desulfitobacteriaceae</taxon>
        <taxon>Desulfosporosinus</taxon>
    </lineage>
</organism>
<dbReference type="PROSITE" id="PS00178">
    <property type="entry name" value="AA_TRNA_LIGASE_I"/>
    <property type="match status" value="1"/>
</dbReference>
<feature type="binding site" evidence="8">
    <location>
        <begin position="266"/>
        <end position="268"/>
    </location>
    <ligand>
        <name>ATP</name>
        <dbReference type="ChEBI" id="CHEBI:30616"/>
    </ligand>
</feature>
<dbReference type="Gene3D" id="1.10.1160.10">
    <property type="entry name" value="Glutamyl-trna Synthetase, Domain 2"/>
    <property type="match status" value="1"/>
</dbReference>
<evidence type="ECO:0000256" key="9">
    <source>
        <dbReference type="RuleBase" id="RU363037"/>
    </source>
</evidence>
<accession>A0ABT8QKV8</accession>
<keyword evidence="2 8" id="KW-0436">Ligase</keyword>
<evidence type="ECO:0000259" key="12">
    <source>
        <dbReference type="Pfam" id="PF20974"/>
    </source>
</evidence>
<dbReference type="EMBL" id="JAMJEV010000003">
    <property type="protein sequence ID" value="MDO0821977.1"/>
    <property type="molecule type" value="Genomic_DNA"/>
</dbReference>
<evidence type="ECO:0000256" key="4">
    <source>
        <dbReference type="ARBA" id="ARBA00022840"/>
    </source>
</evidence>
<evidence type="ECO:0000256" key="6">
    <source>
        <dbReference type="ARBA" id="ARBA00023146"/>
    </source>
</evidence>
<dbReference type="InterPro" id="IPR022861">
    <property type="entry name" value="Gln_tRNA_ligase_bac"/>
</dbReference>
<dbReference type="EC" id="6.1.1.18" evidence="8"/>
<dbReference type="Pfam" id="PF00749">
    <property type="entry name" value="tRNA-synt_1c"/>
    <property type="match status" value="1"/>
</dbReference>
<comment type="caution">
    <text evidence="13">The sequence shown here is derived from an EMBL/GenBank/DDBJ whole genome shotgun (WGS) entry which is preliminary data.</text>
</comment>
<feature type="binding site" evidence="8">
    <location>
        <position position="209"/>
    </location>
    <ligand>
        <name>L-glutamine</name>
        <dbReference type="ChEBI" id="CHEBI:58359"/>
    </ligand>
</feature>
<feature type="domain" description="Glutamyl/glutaminyl-tRNA synthetase class Ib catalytic" evidence="10">
    <location>
        <begin position="26"/>
        <end position="334"/>
    </location>
</feature>
<dbReference type="PANTHER" id="PTHR43097:SF5">
    <property type="entry name" value="GLUTAMATE--TRNA LIGASE"/>
    <property type="match status" value="1"/>
</dbReference>
<dbReference type="InterPro" id="IPR001412">
    <property type="entry name" value="aa-tRNA-synth_I_CS"/>
</dbReference>
<keyword evidence="3 8" id="KW-0547">Nucleotide-binding</keyword>
<dbReference type="Gene3D" id="3.40.50.620">
    <property type="entry name" value="HUPs"/>
    <property type="match status" value="1"/>
</dbReference>
<dbReference type="HAMAP" id="MF_00126">
    <property type="entry name" value="Gln_tRNA_synth"/>
    <property type="match status" value="1"/>
</dbReference>
<feature type="binding site" evidence="8">
    <location>
        <begin position="258"/>
        <end position="259"/>
    </location>
    <ligand>
        <name>ATP</name>
        <dbReference type="ChEBI" id="CHEBI:30616"/>
    </ligand>
</feature>
<dbReference type="RefSeq" id="WP_301998225.1">
    <property type="nucleotide sequence ID" value="NZ_JAMJEV010000003.1"/>
</dbReference>
<dbReference type="InterPro" id="IPR004514">
    <property type="entry name" value="Gln-tRNA-synth"/>
</dbReference>
<reference evidence="13" key="1">
    <citation type="submission" date="2022-05" db="EMBL/GenBank/DDBJ databases">
        <title>Expanded diversity of anoxic marine methylotrophy in a Black Sea sulfate reducing microorganism.</title>
        <authorList>
            <person name="Fischer P.Q."/>
            <person name="Stams A.J.M."/>
            <person name="Villanueva L."/>
            <person name="Sousa D.Z."/>
        </authorList>
    </citation>
    <scope>NUCLEOTIDE SEQUENCE</scope>
    <source>
        <strain evidence="13">P130</strain>
    </source>
</reference>
<keyword evidence="6 8" id="KW-0030">Aminoacyl-tRNA synthetase</keyword>
<evidence type="ECO:0000256" key="2">
    <source>
        <dbReference type="ARBA" id="ARBA00022598"/>
    </source>
</evidence>
<evidence type="ECO:0000259" key="11">
    <source>
        <dbReference type="Pfam" id="PF03950"/>
    </source>
</evidence>
<dbReference type="Proteomes" id="UP001176021">
    <property type="component" value="Unassembled WGS sequence"/>
</dbReference>
<evidence type="ECO:0000256" key="8">
    <source>
        <dbReference type="HAMAP-Rule" id="MF_00126"/>
    </source>
</evidence>
<feature type="short sequence motif" description="'KMSKS' region" evidence="8">
    <location>
        <begin position="265"/>
        <end position="269"/>
    </location>
</feature>
<comment type="subunit">
    <text evidence="8">Monomer.</text>
</comment>
<name>A0ABT8QKV8_9FIRM</name>
<evidence type="ECO:0000313" key="14">
    <source>
        <dbReference type="Proteomes" id="UP001176021"/>
    </source>
</evidence>
<proteinExistence type="inferred from homology"/>
<feature type="binding site" evidence="8">
    <location>
        <position position="65"/>
    </location>
    <ligand>
        <name>L-glutamine</name>
        <dbReference type="ChEBI" id="CHEBI:58359"/>
    </ligand>
</feature>
<dbReference type="InterPro" id="IPR014729">
    <property type="entry name" value="Rossmann-like_a/b/a_fold"/>
</dbReference>
<keyword evidence="4 8" id="KW-0067">ATP-binding</keyword>
<dbReference type="Gene3D" id="2.40.240.10">
    <property type="entry name" value="Ribosomal Protein L25, Chain P"/>
    <property type="match status" value="2"/>
</dbReference>
<sequence>MENKPSSNFLKNIVNEDLKSGKVDHIITRFPPEPNGYLHIGHAKSIILNFELADEFKGKTNLRFDDTNPVKEDTEYVESIKEDVLWLGYEWDNLFFASDYFEEMYNRAVLLIKKGMAYVCDSTAEEIRKMRGSLIEVGQKSPYRDRSAEENLVLFERMRKGEFKDGQKVLRAKIDMASPNINMRDPVLYRIAHATHHNTGDKWCIYPMYDFAHPLEDAIEGVTHSICTMEFEDHRPLYDWVIRECEMEEIPHQYEFARLNITNTVMSKRKLKQLVDEHVVDGWDDPRMPTISGLRRRGYTPEAIRSFAREIGVAKADSVVDNKMLEFFIREDLKLKAPRTMAVLEPLKVVITNYPEDQVETLEAEINSENPEMGTRQIPFSREIYIEQDDFMENPPAKYFRLFPGNEVRLKNAYFIKCNNIVKDESGKVIELHCTYDPETKSGSGFTGRKVKGTIHWVDAAQAVPAEFRLYEPLILDQDEDDESSFIEHINPQSLEIVQGFVEPNIKGSKPQDKFQFFRHGYFNVDPISSKQEKLVFNRIVSLKSSFQL</sequence>
<evidence type="ECO:0000256" key="1">
    <source>
        <dbReference type="ARBA" id="ARBA00022490"/>
    </source>
</evidence>